<sequence>MPELNIIQQISALILPLIFAVTLHEAAHGWVADKLGDDTARKMGRITLNPLPHIDWIGTVLLPVGMLLLTGFVFGYAKPVPVNVLRLGNMRRDMALVALAGPGSNLVMMIMWGLVAKFATTTGIPSITQALVYMAFYGVLINAVLALHNLLPILPLDGGRVLASILPPNLAEPFSRLEPFGMIILIVLLVSGFLGHFLWPAIGTLQNLTFSLYGIN</sequence>
<evidence type="ECO:0000256" key="10">
    <source>
        <dbReference type="ARBA" id="ARBA00022989"/>
    </source>
</evidence>
<evidence type="ECO:0000256" key="13">
    <source>
        <dbReference type="SAM" id="Phobius"/>
    </source>
</evidence>
<dbReference type="InterPro" id="IPR044537">
    <property type="entry name" value="Rip2-like"/>
</dbReference>
<dbReference type="PANTHER" id="PTHR35864">
    <property type="entry name" value="ZINC METALLOPROTEASE MJ0611-RELATED"/>
    <property type="match status" value="1"/>
</dbReference>
<feature type="transmembrane region" description="Helical" evidence="13">
    <location>
        <begin position="6"/>
        <end position="32"/>
    </location>
</feature>
<dbReference type="RefSeq" id="WP_078459028.1">
    <property type="nucleotide sequence ID" value="NZ_MPNX01000003.1"/>
</dbReference>
<comment type="subcellular location">
    <subcellularLocation>
        <location evidence="2">Cell membrane</location>
        <topology evidence="2">Multi-pass membrane protein</topology>
    </subcellularLocation>
</comment>
<dbReference type="InterPro" id="IPR008915">
    <property type="entry name" value="Peptidase_M50"/>
</dbReference>
<keyword evidence="4" id="KW-1003">Cell membrane</keyword>
<dbReference type="GO" id="GO:0005886">
    <property type="term" value="C:plasma membrane"/>
    <property type="evidence" value="ECO:0007669"/>
    <property type="project" value="UniProtKB-SubCell"/>
</dbReference>
<evidence type="ECO:0000256" key="11">
    <source>
        <dbReference type="ARBA" id="ARBA00023049"/>
    </source>
</evidence>
<dbReference type="CDD" id="cd06158">
    <property type="entry name" value="S2P-M50_like_1"/>
    <property type="match status" value="1"/>
</dbReference>
<evidence type="ECO:0000256" key="2">
    <source>
        <dbReference type="ARBA" id="ARBA00004651"/>
    </source>
</evidence>
<keyword evidence="11" id="KW-0482">Metalloprotease</keyword>
<evidence type="ECO:0000256" key="8">
    <source>
        <dbReference type="ARBA" id="ARBA00022801"/>
    </source>
</evidence>
<organism evidence="15 16">
    <name type="scientific">Solemya velum gill symbiont</name>
    <dbReference type="NCBI Taxonomy" id="2340"/>
    <lineage>
        <taxon>Bacteria</taxon>
        <taxon>Pseudomonadati</taxon>
        <taxon>Pseudomonadota</taxon>
        <taxon>Gammaproteobacteria</taxon>
        <taxon>sulfur-oxidizing symbionts</taxon>
    </lineage>
</organism>
<keyword evidence="5 15" id="KW-0645">Protease</keyword>
<keyword evidence="10 13" id="KW-1133">Transmembrane helix</keyword>
<feature type="transmembrane region" description="Helical" evidence="13">
    <location>
        <begin position="180"/>
        <end position="199"/>
    </location>
</feature>
<dbReference type="GO" id="GO:0008237">
    <property type="term" value="F:metallopeptidase activity"/>
    <property type="evidence" value="ECO:0007669"/>
    <property type="project" value="UniProtKB-KW"/>
</dbReference>
<feature type="domain" description="Peptidase M50" evidence="14">
    <location>
        <begin position="13"/>
        <end position="184"/>
    </location>
</feature>
<keyword evidence="12 13" id="KW-0472">Membrane</keyword>
<gene>
    <name evidence="15" type="ORF">BOV88_03365</name>
</gene>
<dbReference type="Pfam" id="PF02163">
    <property type="entry name" value="Peptidase_M50"/>
    <property type="match status" value="1"/>
</dbReference>
<dbReference type="InterPro" id="IPR052348">
    <property type="entry name" value="Metallopeptidase_M50B"/>
</dbReference>
<evidence type="ECO:0000256" key="9">
    <source>
        <dbReference type="ARBA" id="ARBA00022833"/>
    </source>
</evidence>
<evidence type="ECO:0000256" key="1">
    <source>
        <dbReference type="ARBA" id="ARBA00001947"/>
    </source>
</evidence>
<keyword evidence="6 13" id="KW-0812">Transmembrane</keyword>
<keyword evidence="7" id="KW-0479">Metal-binding</keyword>
<evidence type="ECO:0000256" key="3">
    <source>
        <dbReference type="ARBA" id="ARBA00007931"/>
    </source>
</evidence>
<accession>A0A1T2CLH4</accession>
<dbReference type="Proteomes" id="UP000190962">
    <property type="component" value="Unassembled WGS sequence"/>
</dbReference>
<comment type="similarity">
    <text evidence="3">Belongs to the peptidase M50B family.</text>
</comment>
<protein>
    <submittedName>
        <fullName evidence="15">Site-2 protease family protein</fullName>
    </submittedName>
</protein>
<evidence type="ECO:0000256" key="5">
    <source>
        <dbReference type="ARBA" id="ARBA00022670"/>
    </source>
</evidence>
<evidence type="ECO:0000259" key="14">
    <source>
        <dbReference type="Pfam" id="PF02163"/>
    </source>
</evidence>
<reference evidence="15 16" key="1">
    <citation type="submission" date="2016-11" db="EMBL/GenBank/DDBJ databases">
        <title>Mixed transmission modes and dynamic genome evolution in an obligate animal-bacterial symbiosis.</title>
        <authorList>
            <person name="Russell S.L."/>
            <person name="Corbett-Detig R.B."/>
            <person name="Cavanaugh C.M."/>
        </authorList>
    </citation>
    <scope>NUCLEOTIDE SEQUENCE [LARGE SCALE GENOMIC DNA]</scope>
    <source>
        <strain evidence="15">MA-KB16</strain>
    </source>
</reference>
<keyword evidence="8" id="KW-0378">Hydrolase</keyword>
<keyword evidence="9" id="KW-0862">Zinc</keyword>
<feature type="transmembrane region" description="Helical" evidence="13">
    <location>
        <begin position="131"/>
        <end position="151"/>
    </location>
</feature>
<comment type="caution">
    <text evidence="15">The sequence shown here is derived from an EMBL/GenBank/DDBJ whole genome shotgun (WGS) entry which is preliminary data.</text>
</comment>
<dbReference type="GO" id="GO:0006508">
    <property type="term" value="P:proteolysis"/>
    <property type="evidence" value="ECO:0007669"/>
    <property type="project" value="UniProtKB-KW"/>
</dbReference>
<dbReference type="AlphaFoldDB" id="A0A1T2CLH4"/>
<evidence type="ECO:0000313" key="15">
    <source>
        <dbReference type="EMBL" id="OOY35695.1"/>
    </source>
</evidence>
<evidence type="ECO:0000256" key="12">
    <source>
        <dbReference type="ARBA" id="ARBA00023136"/>
    </source>
</evidence>
<evidence type="ECO:0000256" key="4">
    <source>
        <dbReference type="ARBA" id="ARBA00022475"/>
    </source>
</evidence>
<evidence type="ECO:0000256" key="7">
    <source>
        <dbReference type="ARBA" id="ARBA00022723"/>
    </source>
</evidence>
<evidence type="ECO:0000313" key="16">
    <source>
        <dbReference type="Proteomes" id="UP000190962"/>
    </source>
</evidence>
<feature type="transmembrane region" description="Helical" evidence="13">
    <location>
        <begin position="94"/>
        <end position="119"/>
    </location>
</feature>
<dbReference type="EMBL" id="MPNX01000003">
    <property type="protein sequence ID" value="OOY35695.1"/>
    <property type="molecule type" value="Genomic_DNA"/>
</dbReference>
<dbReference type="GO" id="GO:0046872">
    <property type="term" value="F:metal ion binding"/>
    <property type="evidence" value="ECO:0007669"/>
    <property type="project" value="UniProtKB-KW"/>
</dbReference>
<name>A0A1T2CLH4_SOVGS</name>
<feature type="transmembrane region" description="Helical" evidence="13">
    <location>
        <begin position="53"/>
        <end position="74"/>
    </location>
</feature>
<proteinExistence type="inferred from homology"/>
<comment type="cofactor">
    <cofactor evidence="1">
        <name>Zn(2+)</name>
        <dbReference type="ChEBI" id="CHEBI:29105"/>
    </cofactor>
</comment>
<evidence type="ECO:0000256" key="6">
    <source>
        <dbReference type="ARBA" id="ARBA00022692"/>
    </source>
</evidence>
<dbReference type="PANTHER" id="PTHR35864:SF1">
    <property type="entry name" value="ZINC METALLOPROTEASE YWHC-RELATED"/>
    <property type="match status" value="1"/>
</dbReference>